<dbReference type="InterPro" id="IPR052734">
    <property type="entry name" value="Nod_factor_acetyltransferase"/>
</dbReference>
<dbReference type="Pfam" id="PF01757">
    <property type="entry name" value="Acyl_transf_3"/>
    <property type="match status" value="1"/>
</dbReference>
<evidence type="ECO:0000313" key="3">
    <source>
        <dbReference type="EMBL" id="AHF13824.1"/>
    </source>
</evidence>
<dbReference type="PANTHER" id="PTHR37312">
    <property type="entry name" value="MEMBRANE-BOUND ACYLTRANSFERASE YKRP-RELATED"/>
    <property type="match status" value="1"/>
</dbReference>
<feature type="transmembrane region" description="Helical" evidence="1">
    <location>
        <begin position="53"/>
        <end position="70"/>
    </location>
</feature>
<accession>W0EX96</accession>
<feature type="transmembrane region" description="Helical" evidence="1">
    <location>
        <begin position="6"/>
        <end position="24"/>
    </location>
</feature>
<dbReference type="eggNOG" id="COG3594">
    <property type="taxonomic scope" value="Bacteria"/>
</dbReference>
<dbReference type="EMBL" id="CP007034">
    <property type="protein sequence ID" value="AHF13824.1"/>
    <property type="molecule type" value="Genomic_DNA"/>
</dbReference>
<dbReference type="InterPro" id="IPR002656">
    <property type="entry name" value="Acyl_transf_3_dom"/>
</dbReference>
<evidence type="ECO:0000259" key="2">
    <source>
        <dbReference type="Pfam" id="PF01757"/>
    </source>
</evidence>
<feature type="transmembrane region" description="Helical" evidence="1">
    <location>
        <begin position="113"/>
        <end position="138"/>
    </location>
</feature>
<evidence type="ECO:0000256" key="1">
    <source>
        <dbReference type="SAM" id="Phobius"/>
    </source>
</evidence>
<evidence type="ECO:0000313" key="4">
    <source>
        <dbReference type="Proteomes" id="UP000018901"/>
    </source>
</evidence>
<name>W0EX96_9BACT</name>
<gene>
    <name evidence="3" type="ORF">BARVI_07605</name>
</gene>
<feature type="transmembrane region" description="Helical" evidence="1">
    <location>
        <begin position="184"/>
        <end position="205"/>
    </location>
</feature>
<dbReference type="GO" id="GO:0016747">
    <property type="term" value="F:acyltransferase activity, transferring groups other than amino-acyl groups"/>
    <property type="evidence" value="ECO:0007669"/>
    <property type="project" value="InterPro"/>
</dbReference>
<dbReference type="PANTHER" id="PTHR37312:SF1">
    <property type="entry name" value="MEMBRANE-BOUND ACYLTRANSFERASE YKRP-RELATED"/>
    <property type="match status" value="1"/>
</dbReference>
<keyword evidence="1" id="KW-0472">Membrane</keyword>
<reference evidence="3 4" key="1">
    <citation type="submission" date="2013-12" db="EMBL/GenBank/DDBJ databases">
        <authorList>
            <consortium name="DOE Joint Genome Institute"/>
            <person name="Eisen J."/>
            <person name="Huntemann M."/>
            <person name="Han J."/>
            <person name="Chen A."/>
            <person name="Kyrpides N."/>
            <person name="Mavromatis K."/>
            <person name="Markowitz V."/>
            <person name="Palaniappan K."/>
            <person name="Ivanova N."/>
            <person name="Schaumberg A."/>
            <person name="Pati A."/>
            <person name="Liolios K."/>
            <person name="Nordberg H.P."/>
            <person name="Cantor M.N."/>
            <person name="Hua S.X."/>
            <person name="Woyke T."/>
        </authorList>
    </citation>
    <scope>NUCLEOTIDE SEQUENCE [LARGE SCALE GENOMIC DNA]</scope>
    <source>
        <strain evidence="4">DSM 18177</strain>
    </source>
</reference>
<keyword evidence="1" id="KW-1133">Transmembrane helix</keyword>
<dbReference type="Proteomes" id="UP000018901">
    <property type="component" value="Chromosome"/>
</dbReference>
<sequence>MIHNIPTWFYICLYGLEMFYYIFFKHVKKRYIGLIILIIAGYLNYTFNPYVLPFSLNTALVGMIFYGFGYELKNRKYIFKSNIIYIIFSLLLIIVVAHFNGRINMYKNYYGNYPLFLVGAFSGIYLIATLSTLLSNIFKERKWITYVSKNTIIISGFHLLMFSFMKGFLVFVLHIPIAFLYEKILINVLFAAVSLVLCLPVAYIINRYVPFIVGKKKSPLRG</sequence>
<feature type="transmembrane region" description="Helical" evidence="1">
    <location>
        <begin position="31"/>
        <end position="47"/>
    </location>
</feature>
<dbReference type="STRING" id="880074.BARVI_07605"/>
<dbReference type="HOGENOM" id="CLU_1243318_0_0_10"/>
<feature type="transmembrane region" description="Helical" evidence="1">
    <location>
        <begin position="82"/>
        <end position="101"/>
    </location>
</feature>
<protein>
    <recommendedName>
        <fullName evidence="2">Acyltransferase 3 domain-containing protein</fullName>
    </recommendedName>
</protein>
<organism evidence="3 4">
    <name type="scientific">Barnesiella viscericola DSM 18177</name>
    <dbReference type="NCBI Taxonomy" id="880074"/>
    <lineage>
        <taxon>Bacteria</taxon>
        <taxon>Pseudomonadati</taxon>
        <taxon>Bacteroidota</taxon>
        <taxon>Bacteroidia</taxon>
        <taxon>Bacteroidales</taxon>
        <taxon>Barnesiellaceae</taxon>
        <taxon>Barnesiella</taxon>
    </lineage>
</organism>
<feature type="transmembrane region" description="Helical" evidence="1">
    <location>
        <begin position="159"/>
        <end position="178"/>
    </location>
</feature>
<dbReference type="AlphaFoldDB" id="W0EX96"/>
<dbReference type="KEGG" id="bvs:BARVI_07605"/>
<feature type="domain" description="Acyltransferase 3" evidence="2">
    <location>
        <begin position="4"/>
        <end position="206"/>
    </location>
</feature>
<keyword evidence="4" id="KW-1185">Reference proteome</keyword>
<keyword evidence="1" id="KW-0812">Transmembrane</keyword>
<proteinExistence type="predicted"/>